<comment type="caution">
    <text evidence="1">The sequence shown here is derived from an EMBL/GenBank/DDBJ whole genome shotgun (WGS) entry which is preliminary data.</text>
</comment>
<name>X0TKW3_9ZZZZ</name>
<protein>
    <submittedName>
        <fullName evidence="1">Uncharacterized protein</fullName>
    </submittedName>
</protein>
<gene>
    <name evidence="1" type="ORF">S01H1_27174</name>
</gene>
<dbReference type="EMBL" id="BARS01016520">
    <property type="protein sequence ID" value="GAF87906.1"/>
    <property type="molecule type" value="Genomic_DNA"/>
</dbReference>
<proteinExistence type="predicted"/>
<sequence>MDNENSFLDVDTTDAVEPTVVDAGECEIRIIGGDINTDKNSHPYFLPRFEAVGEPHAKDFTDFIGLPYEGMDEKELARAKWKIECFKRCFGIAGSRVEPDEIVGLTGWVILKVKEDVDYGEQNKISKYILPK</sequence>
<accession>X0TKW3</accession>
<evidence type="ECO:0000313" key="1">
    <source>
        <dbReference type="EMBL" id="GAF87906.1"/>
    </source>
</evidence>
<organism evidence="1">
    <name type="scientific">marine sediment metagenome</name>
    <dbReference type="NCBI Taxonomy" id="412755"/>
    <lineage>
        <taxon>unclassified sequences</taxon>
        <taxon>metagenomes</taxon>
        <taxon>ecological metagenomes</taxon>
    </lineage>
</organism>
<dbReference type="AlphaFoldDB" id="X0TKW3"/>
<reference evidence="1" key="1">
    <citation type="journal article" date="2014" name="Front. Microbiol.">
        <title>High frequency of phylogenetically diverse reductive dehalogenase-homologous genes in deep subseafloor sedimentary metagenomes.</title>
        <authorList>
            <person name="Kawai M."/>
            <person name="Futagami T."/>
            <person name="Toyoda A."/>
            <person name="Takaki Y."/>
            <person name="Nishi S."/>
            <person name="Hori S."/>
            <person name="Arai W."/>
            <person name="Tsubouchi T."/>
            <person name="Morono Y."/>
            <person name="Uchiyama I."/>
            <person name="Ito T."/>
            <person name="Fujiyama A."/>
            <person name="Inagaki F."/>
            <person name="Takami H."/>
        </authorList>
    </citation>
    <scope>NUCLEOTIDE SEQUENCE</scope>
    <source>
        <strain evidence="1">Expedition CK06-06</strain>
    </source>
</reference>